<feature type="domain" description="GGDEF" evidence="3">
    <location>
        <begin position="286"/>
        <end position="414"/>
    </location>
</feature>
<dbReference type="Gene3D" id="3.30.450.40">
    <property type="match status" value="1"/>
</dbReference>
<dbReference type="eggNOG" id="COG2203">
    <property type="taxonomic scope" value="Bacteria"/>
</dbReference>
<evidence type="ECO:0000259" key="3">
    <source>
        <dbReference type="PROSITE" id="PS50887"/>
    </source>
</evidence>
<dbReference type="InterPro" id="IPR003018">
    <property type="entry name" value="GAF"/>
</dbReference>
<dbReference type="Pfam" id="PF13185">
    <property type="entry name" value="GAF_2"/>
    <property type="match status" value="1"/>
</dbReference>
<dbReference type="OrthoDB" id="9813903at2"/>
<sequence length="414" mass="46901">MLIKDSLKRKKIDSMGLKTHLALVSVPMLLLLVCWEGLLNINATFSLAFIAVIYLIGYGLSYNFHQRRLNRLWKHLQQVIHLNNTTFELVHIANQYPDEGEFLNALLAKALNSIDAAEMGSIIKVNNDTEELYFESAIGIDIEKLKKINLKLKESFQYRFTKGRCDRVVVINNMANINAHSTLEPTDQQALLMTPEAPIKSTLSSPIHIDGKLYGMLNLDSAKLKAFSHYDRNLAAVLTHEAANAIALYQKSRQISHLANFDSLTQLYNRQRFEAGEQEWQINSDLGSYLVILDLDNLKAINDTMGHQAGDKALQGLAAALKQQWHLKHLVARYGGDEFIALCHGPLGQIEDDLKQIRRTLAEQYACEIASEDQNADVKVEFSVGIAKYCGDWNKCFKAADDYMYQNKRLNRQD</sequence>
<dbReference type="SMART" id="SM00065">
    <property type="entry name" value="GAF"/>
    <property type="match status" value="1"/>
</dbReference>
<keyword evidence="2" id="KW-0472">Membrane</keyword>
<evidence type="ECO:0000313" key="5">
    <source>
        <dbReference type="Proteomes" id="UP000001317"/>
    </source>
</evidence>
<keyword evidence="5" id="KW-1185">Reference proteome</keyword>
<evidence type="ECO:0000256" key="1">
    <source>
        <dbReference type="ARBA" id="ARBA00012528"/>
    </source>
</evidence>
<dbReference type="PANTHER" id="PTHR45138:SF23">
    <property type="entry name" value="SIGNALING PROTEIN"/>
    <property type="match status" value="1"/>
</dbReference>
<dbReference type="eggNOG" id="COG2199">
    <property type="taxonomic scope" value="Bacteria"/>
</dbReference>
<dbReference type="SUPFAM" id="SSF55073">
    <property type="entry name" value="Nucleotide cyclase"/>
    <property type="match status" value="1"/>
</dbReference>
<dbReference type="CDD" id="cd01949">
    <property type="entry name" value="GGDEF"/>
    <property type="match status" value="1"/>
</dbReference>
<dbReference type="InterPro" id="IPR029787">
    <property type="entry name" value="Nucleotide_cyclase"/>
</dbReference>
<dbReference type="InterPro" id="IPR000160">
    <property type="entry name" value="GGDEF_dom"/>
</dbReference>
<dbReference type="STRING" id="458817.Shal_1244"/>
<feature type="transmembrane region" description="Helical" evidence="2">
    <location>
        <begin position="45"/>
        <end position="64"/>
    </location>
</feature>
<dbReference type="NCBIfam" id="TIGR00254">
    <property type="entry name" value="GGDEF"/>
    <property type="match status" value="1"/>
</dbReference>
<dbReference type="AlphaFoldDB" id="B0TK26"/>
<dbReference type="Gene3D" id="3.30.70.270">
    <property type="match status" value="1"/>
</dbReference>
<dbReference type="PANTHER" id="PTHR45138">
    <property type="entry name" value="REGULATORY COMPONENTS OF SENSORY TRANSDUCTION SYSTEM"/>
    <property type="match status" value="1"/>
</dbReference>
<protein>
    <recommendedName>
        <fullName evidence="1">diguanylate cyclase</fullName>
        <ecNumber evidence="1">2.7.7.65</ecNumber>
    </recommendedName>
</protein>
<feature type="transmembrane region" description="Helical" evidence="2">
    <location>
        <begin position="21"/>
        <end position="39"/>
    </location>
</feature>
<dbReference type="KEGG" id="shl:Shal_1244"/>
<dbReference type="InterPro" id="IPR029016">
    <property type="entry name" value="GAF-like_dom_sf"/>
</dbReference>
<evidence type="ECO:0000313" key="4">
    <source>
        <dbReference type="EMBL" id="ABZ75813.1"/>
    </source>
</evidence>
<dbReference type="HOGENOM" id="CLU_653626_0_0_6"/>
<dbReference type="PROSITE" id="PS50887">
    <property type="entry name" value="GGDEF"/>
    <property type="match status" value="1"/>
</dbReference>
<evidence type="ECO:0000256" key="2">
    <source>
        <dbReference type="SAM" id="Phobius"/>
    </source>
</evidence>
<dbReference type="SMART" id="SM00267">
    <property type="entry name" value="GGDEF"/>
    <property type="match status" value="1"/>
</dbReference>
<dbReference type="RefSeq" id="WP_012276354.1">
    <property type="nucleotide sequence ID" value="NC_010334.1"/>
</dbReference>
<dbReference type="Proteomes" id="UP000001317">
    <property type="component" value="Chromosome"/>
</dbReference>
<name>B0TK26_SHEHH</name>
<dbReference type="EMBL" id="CP000931">
    <property type="protein sequence ID" value="ABZ75813.1"/>
    <property type="molecule type" value="Genomic_DNA"/>
</dbReference>
<dbReference type="InterPro" id="IPR050469">
    <property type="entry name" value="Diguanylate_Cyclase"/>
</dbReference>
<dbReference type="SUPFAM" id="SSF55781">
    <property type="entry name" value="GAF domain-like"/>
    <property type="match status" value="1"/>
</dbReference>
<organism evidence="4 5">
    <name type="scientific">Shewanella halifaxensis (strain HAW-EB4)</name>
    <dbReference type="NCBI Taxonomy" id="458817"/>
    <lineage>
        <taxon>Bacteria</taxon>
        <taxon>Pseudomonadati</taxon>
        <taxon>Pseudomonadota</taxon>
        <taxon>Gammaproteobacteria</taxon>
        <taxon>Alteromonadales</taxon>
        <taxon>Shewanellaceae</taxon>
        <taxon>Shewanella</taxon>
    </lineage>
</organism>
<dbReference type="GO" id="GO:1902201">
    <property type="term" value="P:negative regulation of bacterial-type flagellum-dependent cell motility"/>
    <property type="evidence" value="ECO:0007669"/>
    <property type="project" value="TreeGrafter"/>
</dbReference>
<keyword evidence="2" id="KW-1133">Transmembrane helix</keyword>
<dbReference type="Pfam" id="PF00990">
    <property type="entry name" value="GGDEF"/>
    <property type="match status" value="1"/>
</dbReference>
<reference evidence="4" key="1">
    <citation type="submission" date="2008-01" db="EMBL/GenBank/DDBJ databases">
        <title>Complete sequence of Shewanella halifaxensis HAW-EB4.</title>
        <authorList>
            <consortium name="US DOE Joint Genome Institute"/>
            <person name="Copeland A."/>
            <person name="Lucas S."/>
            <person name="Lapidus A."/>
            <person name="Glavina del Rio T."/>
            <person name="Dalin E."/>
            <person name="Tice H."/>
            <person name="Bruce D."/>
            <person name="Goodwin L."/>
            <person name="Pitluck S."/>
            <person name="Sims D."/>
            <person name="Brettin T."/>
            <person name="Detter J.C."/>
            <person name="Han C."/>
            <person name="Kuske C.R."/>
            <person name="Schmutz J."/>
            <person name="Larimer F."/>
            <person name="Land M."/>
            <person name="Hauser L."/>
            <person name="Kyrpides N."/>
            <person name="Kim E."/>
            <person name="Zhao J.-S."/>
            <person name="Richardson P."/>
        </authorList>
    </citation>
    <scope>NUCLEOTIDE SEQUENCE [LARGE SCALE GENOMIC DNA]</scope>
    <source>
        <strain evidence="4">HAW-EB4</strain>
    </source>
</reference>
<dbReference type="GO" id="GO:0043709">
    <property type="term" value="P:cell adhesion involved in single-species biofilm formation"/>
    <property type="evidence" value="ECO:0007669"/>
    <property type="project" value="TreeGrafter"/>
</dbReference>
<dbReference type="EC" id="2.7.7.65" evidence="1"/>
<keyword evidence="2" id="KW-0812">Transmembrane</keyword>
<dbReference type="GO" id="GO:0052621">
    <property type="term" value="F:diguanylate cyclase activity"/>
    <property type="evidence" value="ECO:0007669"/>
    <property type="project" value="UniProtKB-EC"/>
</dbReference>
<proteinExistence type="predicted"/>
<dbReference type="InterPro" id="IPR043128">
    <property type="entry name" value="Rev_trsase/Diguanyl_cyclase"/>
</dbReference>
<gene>
    <name evidence="4" type="ordered locus">Shal_1244</name>
</gene>
<dbReference type="GO" id="GO:0005886">
    <property type="term" value="C:plasma membrane"/>
    <property type="evidence" value="ECO:0007669"/>
    <property type="project" value="TreeGrafter"/>
</dbReference>
<accession>B0TK26</accession>